<dbReference type="InterPro" id="IPR036514">
    <property type="entry name" value="SGNH_hydro_sf"/>
</dbReference>
<accession>A0A397S1Z9</accession>
<proteinExistence type="predicted"/>
<dbReference type="Gene3D" id="3.40.50.1110">
    <property type="entry name" value="SGNH hydrolase"/>
    <property type="match status" value="1"/>
</dbReference>
<keyword evidence="2" id="KW-1185">Reference proteome</keyword>
<sequence>MEKRILIAGCSHYLREYIKNGIYFISNEYYLRMLYKKYDVYNLSKKNLTSKEAMLLVKAFLKLGSFDYCILSLGEGDMEEGIDKEAFRKNLIEIISICNYYGVKIELQNPLCKKNNLYLDVIDEVRALYNLDNINYRKVLLAA</sequence>
<dbReference type="SUPFAM" id="SSF52266">
    <property type="entry name" value="SGNH hydrolase"/>
    <property type="match status" value="1"/>
</dbReference>
<dbReference type="InParanoid" id="A0A397S1Z9"/>
<dbReference type="AlphaFoldDB" id="A0A397S1Z9"/>
<dbReference type="RefSeq" id="WP_119015723.1">
    <property type="nucleotide sequence ID" value="NZ_QXEV01000004.1"/>
</dbReference>
<evidence type="ECO:0000313" key="1">
    <source>
        <dbReference type="EMBL" id="RIA77977.1"/>
    </source>
</evidence>
<reference evidence="1 2" key="1">
    <citation type="submission" date="2018-08" db="EMBL/GenBank/DDBJ databases">
        <title>Genomic Encyclopedia of Archaeal and Bacterial Type Strains, Phase II (KMG-II): from individual species to whole genera.</title>
        <authorList>
            <person name="Goeker M."/>
        </authorList>
    </citation>
    <scope>NUCLEOTIDE SEQUENCE [LARGE SCALE GENOMIC DNA]</scope>
    <source>
        <strain evidence="1 2">ATCC 27112</strain>
    </source>
</reference>
<protein>
    <submittedName>
        <fullName evidence="1">Uncharacterized protein</fullName>
    </submittedName>
</protein>
<evidence type="ECO:0000313" key="2">
    <source>
        <dbReference type="Proteomes" id="UP000266506"/>
    </source>
</evidence>
<gene>
    <name evidence="1" type="ORF">EI71_00554</name>
</gene>
<dbReference type="EMBL" id="QXEV01000004">
    <property type="protein sequence ID" value="RIA77977.1"/>
    <property type="molecule type" value="Genomic_DNA"/>
</dbReference>
<comment type="caution">
    <text evidence="1">The sequence shown here is derived from an EMBL/GenBank/DDBJ whole genome shotgun (WGS) entry which is preliminary data.</text>
</comment>
<name>A0A397S1Z9_9MOLU</name>
<dbReference type="Proteomes" id="UP000266506">
    <property type="component" value="Unassembled WGS sequence"/>
</dbReference>
<organism evidence="1 2">
    <name type="scientific">Anaeroplasma bactoclasticum</name>
    <dbReference type="NCBI Taxonomy" id="2088"/>
    <lineage>
        <taxon>Bacteria</taxon>
        <taxon>Bacillati</taxon>
        <taxon>Mycoplasmatota</taxon>
        <taxon>Mollicutes</taxon>
        <taxon>Anaeroplasmatales</taxon>
        <taxon>Anaeroplasmataceae</taxon>
        <taxon>Anaeroplasma</taxon>
    </lineage>
</organism>